<feature type="non-terminal residue" evidence="1">
    <location>
        <position position="1"/>
    </location>
</feature>
<reference evidence="1 2" key="1">
    <citation type="submission" date="2016-12" db="EMBL/GenBank/DDBJ databases">
        <title>The new phylogeny of genus Mycobacterium.</title>
        <authorList>
            <person name="Tortoli E."/>
            <person name="Trovato A."/>
            <person name="Cirillo D.M."/>
        </authorList>
    </citation>
    <scope>NUCLEOTIDE SEQUENCE [LARGE SCALE GENOMIC DNA]</scope>
    <source>
        <strain evidence="1 2">DSM 45069</strain>
    </source>
</reference>
<feature type="non-terminal residue" evidence="1">
    <location>
        <position position="126"/>
    </location>
</feature>
<dbReference type="AlphaFoldDB" id="A0A1W9YW85"/>
<protein>
    <submittedName>
        <fullName evidence="1">Uncharacterized protein</fullName>
    </submittedName>
</protein>
<dbReference type="PANTHER" id="PTHR43403">
    <property type="entry name" value="NAD-SPECIFIC GLUTAMATE DEHYDROGENASE"/>
    <property type="match status" value="1"/>
</dbReference>
<comment type="caution">
    <text evidence="1">The sequence shown here is derived from an EMBL/GenBank/DDBJ whole genome shotgun (WGS) entry which is preliminary data.</text>
</comment>
<dbReference type="GO" id="GO:0004352">
    <property type="term" value="F:glutamate dehydrogenase (NAD+) activity"/>
    <property type="evidence" value="ECO:0007669"/>
    <property type="project" value="InterPro"/>
</dbReference>
<dbReference type="EMBL" id="MVHG01000265">
    <property type="protein sequence ID" value="ORA04328.1"/>
    <property type="molecule type" value="Genomic_DNA"/>
</dbReference>
<dbReference type="InterPro" id="IPR007780">
    <property type="entry name" value="NAD_Glu_DH_bac"/>
</dbReference>
<sequence>LRALEKAILEVLGEVRVTVADFEPMKAKARELLTWLGKAKLKVPAEELKEVRSYLEWLLDNHFTFLGYEEFSVADEADGGRMVYDEKSFLGLTRLLRAGLSKDDLHIEDYAVAYLREPVLLSFAKA</sequence>
<evidence type="ECO:0000313" key="2">
    <source>
        <dbReference type="Proteomes" id="UP000192707"/>
    </source>
</evidence>
<name>A0A1W9YW85_MYCAI</name>
<accession>A0A1W9YW85</accession>
<dbReference type="OrthoDB" id="9758052at2"/>
<dbReference type="GO" id="GO:0006538">
    <property type="term" value="P:L-glutamate catabolic process"/>
    <property type="evidence" value="ECO:0007669"/>
    <property type="project" value="InterPro"/>
</dbReference>
<evidence type="ECO:0000313" key="1">
    <source>
        <dbReference type="EMBL" id="ORA04328.1"/>
    </source>
</evidence>
<dbReference type="GO" id="GO:0004069">
    <property type="term" value="F:L-aspartate:2-oxoglutarate aminotransferase activity"/>
    <property type="evidence" value="ECO:0007669"/>
    <property type="project" value="InterPro"/>
</dbReference>
<dbReference type="Proteomes" id="UP000192707">
    <property type="component" value="Unassembled WGS sequence"/>
</dbReference>
<dbReference type="PANTHER" id="PTHR43403:SF1">
    <property type="entry name" value="NAD-SPECIFIC GLUTAMATE DEHYDROGENASE"/>
    <property type="match status" value="1"/>
</dbReference>
<organism evidence="1 2">
    <name type="scientific">Mycobacterium arosiense ATCC BAA-1401 = DSM 45069</name>
    <dbReference type="NCBI Taxonomy" id="1265311"/>
    <lineage>
        <taxon>Bacteria</taxon>
        <taxon>Bacillati</taxon>
        <taxon>Actinomycetota</taxon>
        <taxon>Actinomycetes</taxon>
        <taxon>Mycobacteriales</taxon>
        <taxon>Mycobacteriaceae</taxon>
        <taxon>Mycobacterium</taxon>
        <taxon>Mycobacterium avium complex (MAC)</taxon>
    </lineage>
</organism>
<keyword evidence="2" id="KW-1185">Reference proteome</keyword>
<gene>
    <name evidence="1" type="ORF">BST14_28545</name>
</gene>
<dbReference type="RefSeq" id="WP_142279706.1">
    <property type="nucleotide sequence ID" value="NZ_MVHG01000265.1"/>
</dbReference>
<proteinExistence type="predicted"/>